<name>A0A1T3CMN0_9HYPO</name>
<dbReference type="Proteomes" id="UP000191004">
    <property type="component" value="Unassembled WGS sequence"/>
</dbReference>
<organism evidence="3 4">
    <name type="scientific">Trichoderma guizhouense</name>
    <dbReference type="NCBI Taxonomy" id="1491466"/>
    <lineage>
        <taxon>Eukaryota</taxon>
        <taxon>Fungi</taxon>
        <taxon>Dikarya</taxon>
        <taxon>Ascomycota</taxon>
        <taxon>Pezizomycotina</taxon>
        <taxon>Sordariomycetes</taxon>
        <taxon>Hypocreomycetidae</taxon>
        <taxon>Hypocreales</taxon>
        <taxon>Hypocreaceae</taxon>
        <taxon>Trichoderma</taxon>
    </lineage>
</organism>
<proteinExistence type="predicted"/>
<feature type="compositionally biased region" description="Pro residues" evidence="1">
    <location>
        <begin position="19"/>
        <end position="28"/>
    </location>
</feature>
<protein>
    <recommendedName>
        <fullName evidence="2">Heterokaryon incompatibility domain-containing protein</fullName>
    </recommendedName>
</protein>
<feature type="domain" description="Heterokaryon incompatibility" evidence="2">
    <location>
        <begin position="174"/>
        <end position="315"/>
    </location>
</feature>
<feature type="region of interest" description="Disordered" evidence="1">
    <location>
        <begin position="1"/>
        <end position="123"/>
    </location>
</feature>
<evidence type="ECO:0000313" key="3">
    <source>
        <dbReference type="EMBL" id="OPB42332.1"/>
    </source>
</evidence>
<evidence type="ECO:0000256" key="1">
    <source>
        <dbReference type="SAM" id="MobiDB-lite"/>
    </source>
</evidence>
<feature type="compositionally biased region" description="Acidic residues" evidence="1">
    <location>
        <begin position="1"/>
        <end position="10"/>
    </location>
</feature>
<gene>
    <name evidence="3" type="ORF">A0O28_0034490</name>
</gene>
<dbReference type="AlphaFoldDB" id="A0A1T3CMN0"/>
<evidence type="ECO:0000313" key="4">
    <source>
        <dbReference type="Proteomes" id="UP000191004"/>
    </source>
</evidence>
<dbReference type="InterPro" id="IPR010730">
    <property type="entry name" value="HET"/>
</dbReference>
<dbReference type="PANTHER" id="PTHR33112:SF16">
    <property type="entry name" value="HETEROKARYON INCOMPATIBILITY DOMAIN-CONTAINING PROTEIN"/>
    <property type="match status" value="1"/>
</dbReference>
<dbReference type="Pfam" id="PF06985">
    <property type="entry name" value="HET"/>
    <property type="match status" value="1"/>
</dbReference>
<dbReference type="OrthoDB" id="2975793at2759"/>
<comment type="caution">
    <text evidence="3">The sequence shown here is derived from an EMBL/GenBank/DDBJ whole genome shotgun (WGS) entry which is preliminary data.</text>
</comment>
<dbReference type="PANTHER" id="PTHR33112">
    <property type="entry name" value="DOMAIN PROTEIN, PUTATIVE-RELATED"/>
    <property type="match status" value="1"/>
</dbReference>
<sequence>MRGEPEESESDWSSSGSESPPPAPPPPRARTHARTQSHAPPPASYPEPHHGHASAPAPAPARRLSIAGRLLGSLNQVRAQNKENRENRENRDNRDNRDNRERTKNEPPPPERRRSSVADKSSPMMRIKSWLDTCNGQHNHHCGGDDADTTTWRPVYLVDSVERCLVKAKPTDRYLALSYVWGPLNPRRGGPNAVVRLLKSNIEAFQSELPEVDIPETILDAMYLARKLGFRYLWVDQLCVVQDDDVDKDNHIRHMPYIFANAYLTIAAAYGDLYTGLLPISPKRPRDSKAGGSTKDHNELLRQSKWNTRGWTLQEHLYSRRTVFFFQDAVTWECHCELWQKSSLNIMPKLRGSNRHECINRLSSAILGYQHTPWPDLDEYARIAADYSARRVTHVEDTLRAFSGITSMLSRTFSDGFMYGMPLMFLDVALLWRPQASIRRRAPPRAPFLPSWSWMGWWFDGVPVDLVLWRAAADYVEDTSPAKVGSNPKRFQSMQTFRIKPTISWNLTDRASTVPVNNTGLRFRDLRSRKNAGTPLPRGWSRSGSAFKHDSDRETIFKYPVPVVDPPKDGQHAPTTAEQTFPGPLLSFRTAAGLFDVDLADTMAPKDHSNPQLAIGNIWSKSGKWIGEFRAHDAWIGVQTSNHDGGEKLEFIAISTGMERKGSFIFTPEKFEENKDADGILDFVNVLWIERIGSVCYRRGIGHILLKAWNAQVRDQVDIVLG</sequence>
<keyword evidence="4" id="KW-1185">Reference proteome</keyword>
<reference evidence="3 4" key="1">
    <citation type="submission" date="2016-04" db="EMBL/GenBank/DDBJ databases">
        <title>Multiple horizontal gene transfer events from other fungi enriched the ability of the initially mycotrophic fungus Trichoderma (Ascomycota) to feed on dead plant biomass.</title>
        <authorList>
            <person name="Atanasova L."/>
            <person name="Chenthamara K."/>
            <person name="Zhang J."/>
            <person name="Grujic M."/>
            <person name="Henrissat B."/>
            <person name="Kuo A."/>
            <person name="Aertz A."/>
            <person name="Salamov A."/>
            <person name="Lipzen A."/>
            <person name="Labutti K."/>
            <person name="Barry K."/>
            <person name="Miao Y."/>
            <person name="Rahimi M.J."/>
            <person name="Shen Q."/>
            <person name="Grigoriev I.V."/>
            <person name="Kubicek C.P."/>
            <person name="Druzhinina I.S."/>
        </authorList>
    </citation>
    <scope>NUCLEOTIDE SEQUENCE [LARGE SCALE GENOMIC DNA]</scope>
    <source>
        <strain evidence="3 4">NJAU 4742</strain>
    </source>
</reference>
<dbReference type="EMBL" id="LVVK01000013">
    <property type="protein sequence ID" value="OPB42332.1"/>
    <property type="molecule type" value="Genomic_DNA"/>
</dbReference>
<evidence type="ECO:0000259" key="2">
    <source>
        <dbReference type="Pfam" id="PF06985"/>
    </source>
</evidence>
<feature type="compositionally biased region" description="Basic and acidic residues" evidence="1">
    <location>
        <begin position="80"/>
        <end position="117"/>
    </location>
</feature>
<accession>A0A1T3CMN0</accession>